<evidence type="ECO:0000313" key="3">
    <source>
        <dbReference type="EMBL" id="MBX28920.1"/>
    </source>
</evidence>
<dbReference type="PANTHER" id="PTHR46775:SF2">
    <property type="entry name" value="GBF-INTERACTING PROTEIN 1-LIKE"/>
    <property type="match status" value="1"/>
</dbReference>
<reference evidence="3" key="1">
    <citation type="submission" date="2018-02" db="EMBL/GenBank/DDBJ databases">
        <title>Rhizophora mucronata_Transcriptome.</title>
        <authorList>
            <person name="Meera S.P."/>
            <person name="Sreeshan A."/>
            <person name="Augustine A."/>
        </authorList>
    </citation>
    <scope>NUCLEOTIDE SEQUENCE</scope>
    <source>
        <tissue evidence="3">Leaf</tissue>
    </source>
</reference>
<keyword evidence="2" id="KW-0812">Transmembrane</keyword>
<protein>
    <submittedName>
        <fullName evidence="3">Uncharacterized protein</fullName>
    </submittedName>
</protein>
<dbReference type="InterPro" id="IPR044277">
    <property type="entry name" value="GIP1"/>
</dbReference>
<evidence type="ECO:0000256" key="2">
    <source>
        <dbReference type="SAM" id="Phobius"/>
    </source>
</evidence>
<feature type="transmembrane region" description="Helical" evidence="2">
    <location>
        <begin position="157"/>
        <end position="180"/>
    </location>
</feature>
<keyword evidence="2" id="KW-1133">Transmembrane helix</keyword>
<organism evidence="3">
    <name type="scientific">Rhizophora mucronata</name>
    <name type="common">Asiatic mangrove</name>
    <dbReference type="NCBI Taxonomy" id="61149"/>
    <lineage>
        <taxon>Eukaryota</taxon>
        <taxon>Viridiplantae</taxon>
        <taxon>Streptophyta</taxon>
        <taxon>Embryophyta</taxon>
        <taxon>Tracheophyta</taxon>
        <taxon>Spermatophyta</taxon>
        <taxon>Magnoliopsida</taxon>
        <taxon>eudicotyledons</taxon>
        <taxon>Gunneridae</taxon>
        <taxon>Pentapetalae</taxon>
        <taxon>rosids</taxon>
        <taxon>fabids</taxon>
        <taxon>Malpighiales</taxon>
        <taxon>Rhizophoraceae</taxon>
        <taxon>Rhizophora</taxon>
    </lineage>
</organism>
<dbReference type="GO" id="GO:0005634">
    <property type="term" value="C:nucleus"/>
    <property type="evidence" value="ECO:0007669"/>
    <property type="project" value="TreeGrafter"/>
</dbReference>
<name>A0A2P2MFC0_RHIMU</name>
<dbReference type="GO" id="GO:0051082">
    <property type="term" value="F:unfolded protein binding"/>
    <property type="evidence" value="ECO:0007669"/>
    <property type="project" value="TreeGrafter"/>
</dbReference>
<dbReference type="PANTHER" id="PTHR46775">
    <property type="entry name" value="FLOCCULATION PROTEIN (DUF1296)"/>
    <property type="match status" value="1"/>
</dbReference>
<dbReference type="AlphaFoldDB" id="A0A2P2MFC0"/>
<sequence length="213" mass="23494">MFPNHFRVPEALRSGLTFGSFTAKRSGGVKNDDANDVNPSHAIESSLGSDDTAGELVSSDEHGSSNGQVDHFDEPESPTELHEEVPQSDGNDALDADSKDGNLKKDVIFPQEGHQDAATQIAPTYGFGVMQPIHEGNLAQFDRLEAQTQDISCVSSFVVSFYFLFAPRIIHVASVCYVFFAYIANCIAIISFIFTIWNFIFLLLLCFIKLFFL</sequence>
<feature type="region of interest" description="Disordered" evidence="1">
    <location>
        <begin position="22"/>
        <end position="97"/>
    </location>
</feature>
<keyword evidence="2" id="KW-0472">Membrane</keyword>
<feature type="compositionally biased region" description="Basic and acidic residues" evidence="1">
    <location>
        <begin position="70"/>
        <end position="85"/>
    </location>
</feature>
<evidence type="ECO:0000256" key="1">
    <source>
        <dbReference type="SAM" id="MobiDB-lite"/>
    </source>
</evidence>
<proteinExistence type="predicted"/>
<feature type="transmembrane region" description="Helical" evidence="2">
    <location>
        <begin position="187"/>
        <end position="212"/>
    </location>
</feature>
<dbReference type="EMBL" id="GGEC01048436">
    <property type="protein sequence ID" value="MBX28920.1"/>
    <property type="molecule type" value="Transcribed_RNA"/>
</dbReference>
<accession>A0A2P2MFC0</accession>